<dbReference type="CDD" id="cd08215">
    <property type="entry name" value="STKc_Nek"/>
    <property type="match status" value="1"/>
</dbReference>
<evidence type="ECO:0000256" key="17">
    <source>
        <dbReference type="SAM" id="MobiDB-lite"/>
    </source>
</evidence>
<reference evidence="20" key="1">
    <citation type="submission" date="2025-08" db="UniProtKB">
        <authorList>
            <consortium name="RefSeq"/>
        </authorList>
    </citation>
    <scope>IDENTIFICATION</scope>
    <source>
        <tissue evidence="20">Whole organism</tissue>
    </source>
</reference>
<dbReference type="OrthoDB" id="248923at2759"/>
<dbReference type="PROSITE" id="PS00108">
    <property type="entry name" value="PROTEIN_KINASE_ST"/>
    <property type="match status" value="1"/>
</dbReference>
<evidence type="ECO:0000256" key="16">
    <source>
        <dbReference type="PROSITE-ProRule" id="PRU10141"/>
    </source>
</evidence>
<feature type="compositionally biased region" description="Polar residues" evidence="17">
    <location>
        <begin position="1035"/>
        <end position="1053"/>
    </location>
</feature>
<dbReference type="FunFam" id="1.10.510.10:FF:000262">
    <property type="entry name" value="Serine/threonine-protein kinase Nek8"/>
    <property type="match status" value="1"/>
</dbReference>
<evidence type="ECO:0000256" key="12">
    <source>
        <dbReference type="ARBA" id="ARBA00022777"/>
    </source>
</evidence>
<evidence type="ECO:0000313" key="19">
    <source>
        <dbReference type="Proteomes" id="UP000694843"/>
    </source>
</evidence>
<dbReference type="InterPro" id="IPR058923">
    <property type="entry name" value="RCC1-like_dom"/>
</dbReference>
<dbReference type="GO" id="GO:0005737">
    <property type="term" value="C:cytoplasm"/>
    <property type="evidence" value="ECO:0007669"/>
    <property type="project" value="UniProtKB-SubCell"/>
</dbReference>
<evidence type="ECO:0000256" key="10">
    <source>
        <dbReference type="ARBA" id="ARBA00022737"/>
    </source>
</evidence>
<keyword evidence="12" id="KW-0418">Kinase</keyword>
<evidence type="ECO:0000256" key="13">
    <source>
        <dbReference type="ARBA" id="ARBA00022840"/>
    </source>
</evidence>
<feature type="compositionally biased region" description="Polar residues" evidence="17">
    <location>
        <begin position="967"/>
        <end position="980"/>
    </location>
</feature>
<evidence type="ECO:0000256" key="11">
    <source>
        <dbReference type="ARBA" id="ARBA00022741"/>
    </source>
</evidence>
<evidence type="ECO:0000256" key="15">
    <source>
        <dbReference type="PROSITE-ProRule" id="PRU00235"/>
    </source>
</evidence>
<keyword evidence="13 16" id="KW-0067">ATP-binding</keyword>
<evidence type="ECO:0000256" key="8">
    <source>
        <dbReference type="ARBA" id="ARBA00022679"/>
    </source>
</evidence>
<dbReference type="InterPro" id="IPR008271">
    <property type="entry name" value="Ser/Thr_kinase_AS"/>
</dbReference>
<keyword evidence="6" id="KW-0723">Serine/threonine-protein kinase</keyword>
<dbReference type="SUPFAM" id="SSF50985">
    <property type="entry name" value="RCC1/BLIP-II"/>
    <property type="match status" value="1"/>
</dbReference>
<keyword evidence="10" id="KW-0677">Repeat</keyword>
<feature type="binding site" evidence="16">
    <location>
        <position position="258"/>
    </location>
    <ligand>
        <name>ATP</name>
        <dbReference type="ChEBI" id="CHEBI:30616"/>
    </ligand>
</feature>
<dbReference type="PROSITE" id="PS50011">
    <property type="entry name" value="PROTEIN_KINASE_DOM"/>
    <property type="match status" value="1"/>
</dbReference>
<protein>
    <recommendedName>
        <fullName evidence="4">non-specific serine/threonine protein kinase</fullName>
        <ecNumber evidence="4">2.7.11.1</ecNumber>
    </recommendedName>
</protein>
<dbReference type="FunFam" id="3.30.200.20:FF:000097">
    <property type="entry name" value="Probable serine/threonine-protein kinase nek1"/>
    <property type="match status" value="1"/>
</dbReference>
<comment type="subcellular location">
    <subcellularLocation>
        <location evidence="2">Cytoplasm</location>
    </subcellularLocation>
</comment>
<keyword evidence="14" id="KW-0460">Magnesium</keyword>
<dbReference type="PANTHER" id="PTHR44535">
    <property type="entry name" value="PROTEIN CBG16200"/>
    <property type="match status" value="1"/>
</dbReference>
<dbReference type="Gene3D" id="2.130.10.30">
    <property type="entry name" value="Regulator of chromosome condensation 1/beta-lactamase-inhibitor protein II"/>
    <property type="match status" value="1"/>
</dbReference>
<evidence type="ECO:0000256" key="9">
    <source>
        <dbReference type="ARBA" id="ARBA00022723"/>
    </source>
</evidence>
<evidence type="ECO:0000256" key="7">
    <source>
        <dbReference type="ARBA" id="ARBA00022553"/>
    </source>
</evidence>
<dbReference type="InterPro" id="IPR011009">
    <property type="entry name" value="Kinase-like_dom_sf"/>
</dbReference>
<keyword evidence="11 16" id="KW-0547">Nucleotide-binding</keyword>
<feature type="region of interest" description="Disordered" evidence="17">
    <location>
        <begin position="963"/>
        <end position="1053"/>
    </location>
</feature>
<keyword evidence="9" id="KW-0479">Metal-binding</keyword>
<evidence type="ECO:0000256" key="6">
    <source>
        <dbReference type="ARBA" id="ARBA00022527"/>
    </source>
</evidence>
<dbReference type="OMA" id="CNDQCTI"/>
<evidence type="ECO:0000256" key="14">
    <source>
        <dbReference type="ARBA" id="ARBA00022842"/>
    </source>
</evidence>
<dbReference type="PROSITE" id="PS00107">
    <property type="entry name" value="PROTEIN_KINASE_ATP"/>
    <property type="match status" value="1"/>
</dbReference>
<feature type="repeat" description="RCC1" evidence="15">
    <location>
        <begin position="565"/>
        <end position="617"/>
    </location>
</feature>
<name>A0A8B7N995_HYAAZ</name>
<dbReference type="SUPFAM" id="SSF56112">
    <property type="entry name" value="Protein kinase-like (PK-like)"/>
    <property type="match status" value="1"/>
</dbReference>
<feature type="domain" description="Protein kinase" evidence="18">
    <location>
        <begin position="229"/>
        <end position="484"/>
    </location>
</feature>
<dbReference type="KEGG" id="hazt:108667375"/>
<dbReference type="Gene3D" id="1.10.510.10">
    <property type="entry name" value="Transferase(Phosphotransferase) domain 1"/>
    <property type="match status" value="1"/>
</dbReference>
<feature type="region of interest" description="Disordered" evidence="17">
    <location>
        <begin position="853"/>
        <end position="907"/>
    </location>
</feature>
<dbReference type="Gene3D" id="3.30.200.20">
    <property type="entry name" value="Phosphorylase Kinase, domain 1"/>
    <property type="match status" value="1"/>
</dbReference>
<evidence type="ECO:0000256" key="2">
    <source>
        <dbReference type="ARBA" id="ARBA00004496"/>
    </source>
</evidence>
<dbReference type="PROSITE" id="PS50012">
    <property type="entry name" value="RCC1_3"/>
    <property type="match status" value="5"/>
</dbReference>
<comment type="cofactor">
    <cofactor evidence="1">
        <name>Mg(2+)</name>
        <dbReference type="ChEBI" id="CHEBI:18420"/>
    </cofactor>
</comment>
<evidence type="ECO:0000256" key="4">
    <source>
        <dbReference type="ARBA" id="ARBA00012513"/>
    </source>
</evidence>
<dbReference type="RefSeq" id="XP_018009884.1">
    <property type="nucleotide sequence ID" value="XM_018154395.2"/>
</dbReference>
<dbReference type="InterPro" id="IPR009091">
    <property type="entry name" value="RCC1/BLIP-II"/>
</dbReference>
<dbReference type="InterPro" id="IPR051997">
    <property type="entry name" value="STK_NEK"/>
</dbReference>
<evidence type="ECO:0000313" key="20">
    <source>
        <dbReference type="RefSeq" id="XP_018009884.1"/>
    </source>
</evidence>
<sequence length="1053" mass="115471">MDESDVFETVIVETPKVRSAQGGEESAQNGLSAAGKLRLLLTSSRARNVIFLAPSALPEVITVNYKYESSTLDSILGEVREKLQGHRVESIAMVVTSTEKELSLCGVGEKVLNTHTASTDVSVREFFKSLCERHLEKSRANARLDFLAAHTAHTHDGPVICAALHHLLEIPVSMSVDLQGTNVDVIRWKGGGTSKIHLGELYFDLKRMKNFAKMAGNAAKTRQKDMDNYEMIRTVGKGAFGTAVLYRRKDDDTLVIIKEINMLDLSAAERQLSLNEVNVLAMLDHPNIVRYMDSFELDTKLCIEMEYCDGGSLAQFLTQRSTRLEERDILVIFHQICAAIRHMHEHQILHRDLKTANLFLTKQGIIRVGDFGISKMLSTRQAHANTVLGTPYYISPEMCEGKQYDEKSDIWALGCILYEMACLQKTFEGSNLPALVNKIMRGQFAPIKGNYSPGFKQLVRDLLQRDPEFRPTAAELVTERIPELLSQFSVESVGVEQIDDELRQCIDAVKRSQGNRSSRPLRSVVYHMKIYSSSMQLIPVPLPPRTRVKELAVSTTHVIVLSAEYLVYTWGEGKRGQLGHGVLEAWRGVPAVVEALRGKTMTRVVAGDGFSVFASDNGIIMTCGDGTTGCLGHDDWNSSAKPKLVEKLLSVDVAGLSCGQQHVVVVGSEGDVYSWGKGQSGRLGQGNEEDCCVPREVEVPGDAVMTNVRCGGDGTILISDQGLMYACGNNAHNKLGLSDAGGLFNIKQKNDIKQALVPTRVRSIECRVVDVSMGPYHTAILKETGQIVTFGRNCEGQLGRGNCKPCTQPVLVKSMQEKVVTMMHCGSTFTVVGTLENAIYLWGTRAVLPASRPTTQDGFTMSLGRRPPSDLSARDPEFSFSDSSRRGSLSTPASANSDSSRRTAAENDRDLKLKDVLLQPQEILALYASPAQVAKGETVNLASLNCQNQSVFVVVDTTAPLPKHLRSQSLGGSGKTTAQQPKEEDKPPSLEAVNRRPAPPPDQEMDSMGPVPAWLSAELNEAGIAWSGSKPETKPVNQRPLTSQSLPSYTQRR</sequence>
<evidence type="ECO:0000256" key="3">
    <source>
        <dbReference type="ARBA" id="ARBA00010886"/>
    </source>
</evidence>
<dbReference type="InterPro" id="IPR017441">
    <property type="entry name" value="Protein_kinase_ATP_BS"/>
</dbReference>
<dbReference type="Pfam" id="PF00069">
    <property type="entry name" value="Pkinase"/>
    <property type="match status" value="1"/>
</dbReference>
<dbReference type="AlphaFoldDB" id="A0A8B7N995"/>
<dbReference type="Proteomes" id="UP000694843">
    <property type="component" value="Unplaced"/>
</dbReference>
<dbReference type="InterPro" id="IPR000408">
    <property type="entry name" value="Reg_chr_condens"/>
</dbReference>
<keyword evidence="5" id="KW-0963">Cytoplasm</keyword>
<evidence type="ECO:0000256" key="1">
    <source>
        <dbReference type="ARBA" id="ARBA00001946"/>
    </source>
</evidence>
<accession>A0A8B7N995</accession>
<dbReference type="GO" id="GO:0046872">
    <property type="term" value="F:metal ion binding"/>
    <property type="evidence" value="ECO:0007669"/>
    <property type="project" value="UniProtKB-KW"/>
</dbReference>
<dbReference type="PRINTS" id="PR00633">
    <property type="entry name" value="RCCNDNSATION"/>
</dbReference>
<dbReference type="SMART" id="SM00220">
    <property type="entry name" value="S_TKc"/>
    <property type="match status" value="1"/>
</dbReference>
<feature type="repeat" description="RCC1" evidence="15">
    <location>
        <begin position="722"/>
        <end position="784"/>
    </location>
</feature>
<dbReference type="GeneID" id="108667375"/>
<feature type="repeat" description="RCC1" evidence="15">
    <location>
        <begin position="670"/>
        <end position="721"/>
    </location>
</feature>
<organism evidence="19 20">
    <name type="scientific">Hyalella azteca</name>
    <name type="common">Amphipod</name>
    <dbReference type="NCBI Taxonomy" id="294128"/>
    <lineage>
        <taxon>Eukaryota</taxon>
        <taxon>Metazoa</taxon>
        <taxon>Ecdysozoa</taxon>
        <taxon>Arthropoda</taxon>
        <taxon>Crustacea</taxon>
        <taxon>Multicrustacea</taxon>
        <taxon>Malacostraca</taxon>
        <taxon>Eumalacostraca</taxon>
        <taxon>Peracarida</taxon>
        <taxon>Amphipoda</taxon>
        <taxon>Senticaudata</taxon>
        <taxon>Talitrida</taxon>
        <taxon>Talitroidea</taxon>
        <taxon>Hyalellidae</taxon>
        <taxon>Hyalella</taxon>
    </lineage>
</organism>
<gene>
    <name evidence="20" type="primary">LOC108667375</name>
</gene>
<dbReference type="GO" id="GO:0005524">
    <property type="term" value="F:ATP binding"/>
    <property type="evidence" value="ECO:0007669"/>
    <property type="project" value="UniProtKB-UniRule"/>
</dbReference>
<dbReference type="PANTHER" id="PTHR44535:SF5">
    <property type="entry name" value="PROTEIN KINASE DOMAIN-CONTAINING PROTEIN"/>
    <property type="match status" value="1"/>
</dbReference>
<feature type="repeat" description="RCC1" evidence="15">
    <location>
        <begin position="785"/>
        <end position="836"/>
    </location>
</feature>
<proteinExistence type="inferred from homology"/>
<dbReference type="Pfam" id="PF25390">
    <property type="entry name" value="WD40_RLD"/>
    <property type="match status" value="1"/>
</dbReference>
<dbReference type="GO" id="GO:0004674">
    <property type="term" value="F:protein serine/threonine kinase activity"/>
    <property type="evidence" value="ECO:0007669"/>
    <property type="project" value="UniProtKB-KW"/>
</dbReference>
<keyword evidence="19" id="KW-1185">Reference proteome</keyword>
<comment type="similarity">
    <text evidence="3">Belongs to the protein kinase superfamily. NEK Ser/Thr protein kinase family. NIMA subfamily.</text>
</comment>
<keyword evidence="8" id="KW-0808">Transferase</keyword>
<dbReference type="EC" id="2.7.11.1" evidence="4"/>
<evidence type="ECO:0000259" key="18">
    <source>
        <dbReference type="PROSITE" id="PS50011"/>
    </source>
</evidence>
<feature type="repeat" description="RCC1" evidence="15">
    <location>
        <begin position="618"/>
        <end position="669"/>
    </location>
</feature>
<dbReference type="InterPro" id="IPR000719">
    <property type="entry name" value="Prot_kinase_dom"/>
</dbReference>
<keyword evidence="7" id="KW-0597">Phosphoprotein</keyword>
<feature type="compositionally biased region" description="Low complexity" evidence="17">
    <location>
        <begin position="878"/>
        <end position="890"/>
    </location>
</feature>
<evidence type="ECO:0000256" key="5">
    <source>
        <dbReference type="ARBA" id="ARBA00022490"/>
    </source>
</evidence>